<evidence type="ECO:0008006" key="3">
    <source>
        <dbReference type="Google" id="ProtNLM"/>
    </source>
</evidence>
<organism evidence="1 2">
    <name type="scientific">Roseospira goensis</name>
    <dbReference type="NCBI Taxonomy" id="391922"/>
    <lineage>
        <taxon>Bacteria</taxon>
        <taxon>Pseudomonadati</taxon>
        <taxon>Pseudomonadota</taxon>
        <taxon>Alphaproteobacteria</taxon>
        <taxon>Rhodospirillales</taxon>
        <taxon>Rhodospirillaceae</taxon>
        <taxon>Roseospira</taxon>
    </lineage>
</organism>
<sequence length="126" mass="12093">MDMGLTLNFTAAGVIAAFRIVAATATDGTVAQGAANTDKLIGTTGPRGAEAAGDRVDVVMGGAPQVTAGGAFAFGDPITADADGKAVLADPATGANARVVGIALEAGAAEALTRILIVPGLMQGAA</sequence>
<accession>A0A7W6S2W5</accession>
<dbReference type="AlphaFoldDB" id="A0A7W6S2W5"/>
<evidence type="ECO:0000313" key="1">
    <source>
        <dbReference type="EMBL" id="MBB4287741.1"/>
    </source>
</evidence>
<gene>
    <name evidence="1" type="ORF">GGD88_003498</name>
</gene>
<dbReference type="Proteomes" id="UP000555728">
    <property type="component" value="Unassembled WGS sequence"/>
</dbReference>
<keyword evidence="2" id="KW-1185">Reference proteome</keyword>
<proteinExistence type="predicted"/>
<reference evidence="1 2" key="1">
    <citation type="submission" date="2020-08" db="EMBL/GenBank/DDBJ databases">
        <title>Genome sequencing of Purple Non-Sulfur Bacteria from various extreme environments.</title>
        <authorList>
            <person name="Mayer M."/>
        </authorList>
    </citation>
    <scope>NUCLEOTIDE SEQUENCE [LARGE SCALE GENOMIC DNA]</scope>
    <source>
        <strain evidence="1 2">JA135</strain>
    </source>
</reference>
<comment type="caution">
    <text evidence="1">The sequence shown here is derived from an EMBL/GenBank/DDBJ whole genome shotgun (WGS) entry which is preliminary data.</text>
</comment>
<evidence type="ECO:0000313" key="2">
    <source>
        <dbReference type="Proteomes" id="UP000555728"/>
    </source>
</evidence>
<name>A0A7W6S2W5_9PROT</name>
<protein>
    <recommendedName>
        <fullName evidence="3">DUF2190 domain-containing protein</fullName>
    </recommendedName>
</protein>
<dbReference type="EMBL" id="JACIGI010000049">
    <property type="protein sequence ID" value="MBB4287741.1"/>
    <property type="molecule type" value="Genomic_DNA"/>
</dbReference>
<dbReference type="RefSeq" id="WP_184437786.1">
    <property type="nucleotide sequence ID" value="NZ_JACIGI010000049.1"/>
</dbReference>